<name>A0AAN7MBX1_TRANT</name>
<sequence>MIKQQLMNTEDLHRMQKKAPCTLPEISMIQRQFLEDEIFSEPALAGQFPIQFILVYLRGFHKRKCFFSIKNNILNGLLAIRTPCLWVLSTLVKSGYPLILPIDKLQ</sequence>
<organism evidence="1 2">
    <name type="scientific">Trapa natans</name>
    <name type="common">Water chestnut</name>
    <dbReference type="NCBI Taxonomy" id="22666"/>
    <lineage>
        <taxon>Eukaryota</taxon>
        <taxon>Viridiplantae</taxon>
        <taxon>Streptophyta</taxon>
        <taxon>Embryophyta</taxon>
        <taxon>Tracheophyta</taxon>
        <taxon>Spermatophyta</taxon>
        <taxon>Magnoliopsida</taxon>
        <taxon>eudicotyledons</taxon>
        <taxon>Gunneridae</taxon>
        <taxon>Pentapetalae</taxon>
        <taxon>rosids</taxon>
        <taxon>malvids</taxon>
        <taxon>Myrtales</taxon>
        <taxon>Lythraceae</taxon>
        <taxon>Trapa</taxon>
    </lineage>
</organism>
<keyword evidence="2" id="KW-1185">Reference proteome</keyword>
<comment type="caution">
    <text evidence="1">The sequence shown here is derived from an EMBL/GenBank/DDBJ whole genome shotgun (WGS) entry which is preliminary data.</text>
</comment>
<dbReference type="AlphaFoldDB" id="A0AAN7MBX1"/>
<dbReference type="Proteomes" id="UP001346149">
    <property type="component" value="Unassembled WGS sequence"/>
</dbReference>
<gene>
    <name evidence="1" type="ORF">SAY86_027888</name>
</gene>
<proteinExistence type="predicted"/>
<dbReference type="EMBL" id="JAXQNO010000006">
    <property type="protein sequence ID" value="KAK4795562.1"/>
    <property type="molecule type" value="Genomic_DNA"/>
</dbReference>
<accession>A0AAN7MBX1</accession>
<protein>
    <submittedName>
        <fullName evidence="1">Uncharacterized protein</fullName>
    </submittedName>
</protein>
<evidence type="ECO:0000313" key="1">
    <source>
        <dbReference type="EMBL" id="KAK4795562.1"/>
    </source>
</evidence>
<evidence type="ECO:0000313" key="2">
    <source>
        <dbReference type="Proteomes" id="UP001346149"/>
    </source>
</evidence>
<reference evidence="1 2" key="1">
    <citation type="journal article" date="2023" name="Hortic Res">
        <title>Pangenome of water caltrop reveals structural variations and asymmetric subgenome divergence after allopolyploidization.</title>
        <authorList>
            <person name="Zhang X."/>
            <person name="Chen Y."/>
            <person name="Wang L."/>
            <person name="Yuan Y."/>
            <person name="Fang M."/>
            <person name="Shi L."/>
            <person name="Lu R."/>
            <person name="Comes H.P."/>
            <person name="Ma Y."/>
            <person name="Chen Y."/>
            <person name="Huang G."/>
            <person name="Zhou Y."/>
            <person name="Zheng Z."/>
            <person name="Qiu Y."/>
        </authorList>
    </citation>
    <scope>NUCLEOTIDE SEQUENCE [LARGE SCALE GENOMIC DNA]</scope>
    <source>
        <strain evidence="1">F231</strain>
    </source>
</reference>